<dbReference type="AlphaFoldDB" id="A0A0S4SN24"/>
<evidence type="ECO:0000256" key="1">
    <source>
        <dbReference type="ARBA" id="ARBA00005260"/>
    </source>
</evidence>
<evidence type="ECO:0000313" key="5">
    <source>
        <dbReference type="Proteomes" id="UP000052245"/>
    </source>
</evidence>
<dbReference type="PANTHER" id="PTHR33677">
    <property type="entry name" value="TRANSCRIPTIONAL REPRESSOR FRMR-RELATED"/>
    <property type="match status" value="1"/>
</dbReference>
<dbReference type="PANTHER" id="PTHR33677:SF5">
    <property type="entry name" value="TRANSCRIPTIONAL REPRESSOR FRMR"/>
    <property type="match status" value="1"/>
</dbReference>
<name>A0A0S4SN24_CAMHY</name>
<proteinExistence type="inferred from homology"/>
<dbReference type="EMBL" id="FAVC01000004">
    <property type="protein sequence ID" value="CUU91916.1"/>
    <property type="molecule type" value="Genomic_DNA"/>
</dbReference>
<dbReference type="Pfam" id="PF02583">
    <property type="entry name" value="Trns_repr_metal"/>
    <property type="match status" value="1"/>
</dbReference>
<dbReference type="CDD" id="cd10153">
    <property type="entry name" value="RcnR-FrmR-like_DUF156"/>
    <property type="match status" value="1"/>
</dbReference>
<evidence type="ECO:0000313" key="4">
    <source>
        <dbReference type="Proteomes" id="UP000052237"/>
    </source>
</evidence>
<protein>
    <submittedName>
        <fullName evidence="2">Transcriptional repressor rcnR</fullName>
    </submittedName>
</protein>
<dbReference type="GO" id="GO:0045892">
    <property type="term" value="P:negative regulation of DNA-templated transcription"/>
    <property type="evidence" value="ECO:0007669"/>
    <property type="project" value="UniProtKB-ARBA"/>
</dbReference>
<dbReference type="Proteomes" id="UP000052245">
    <property type="component" value="Unassembled WGS sequence"/>
</dbReference>
<evidence type="ECO:0000313" key="3">
    <source>
        <dbReference type="EMBL" id="CUU91916.1"/>
    </source>
</evidence>
<accession>A0A0S4SN24</accession>
<gene>
    <name evidence="2" type="primary">rcnR</name>
    <name evidence="2" type="ORF">ERS686654_01927</name>
    <name evidence="3" type="ORF">ERS739223_01808</name>
</gene>
<dbReference type="GO" id="GO:0046872">
    <property type="term" value="F:metal ion binding"/>
    <property type="evidence" value="ECO:0007669"/>
    <property type="project" value="InterPro"/>
</dbReference>
<reference evidence="4 5" key="1">
    <citation type="submission" date="2015-11" db="EMBL/GenBank/DDBJ databases">
        <authorList>
            <consortium name="Pathogen Informatics"/>
        </authorList>
    </citation>
    <scope>NUCLEOTIDE SEQUENCE [LARGE SCALE GENOMIC DNA]</scope>
    <source>
        <strain evidence="2 4">006A-0059</strain>
        <strain evidence="3 5">007A-0283</strain>
    </source>
</reference>
<comment type="caution">
    <text evidence="2">The sequence shown here is derived from an EMBL/GenBank/DDBJ whole genome shotgun (WGS) entry which is preliminary data.</text>
</comment>
<comment type="similarity">
    <text evidence="1">Belongs to the FrmR/RcnR family.</text>
</comment>
<dbReference type="InterPro" id="IPR038390">
    <property type="entry name" value="Metal_Tscrpt_repr_sf"/>
</dbReference>
<evidence type="ECO:0000313" key="2">
    <source>
        <dbReference type="EMBL" id="CUU88946.1"/>
    </source>
</evidence>
<dbReference type="Gene3D" id="1.20.58.1000">
    <property type="entry name" value="Metal-sensitive repressor, helix protomer"/>
    <property type="match status" value="1"/>
</dbReference>
<keyword evidence="4" id="KW-1185">Reference proteome</keyword>
<dbReference type="RefSeq" id="WP_059432141.1">
    <property type="nucleotide sequence ID" value="NZ_FAUU01000006.1"/>
</dbReference>
<sequence length="90" mass="10092">MAHTVANKNKLLLRVKKIKGQISALQKALEDEKDCFKVLQQISAARGAITSLMGEVIDGHIKEHLGNNVSDEQREEEMLNLTSLLKSFFK</sequence>
<accession>A0A9W5EX39</accession>
<dbReference type="GO" id="GO:0003677">
    <property type="term" value="F:DNA binding"/>
    <property type="evidence" value="ECO:0007669"/>
    <property type="project" value="InterPro"/>
</dbReference>
<dbReference type="EMBL" id="FAVB01000006">
    <property type="protein sequence ID" value="CUU88946.1"/>
    <property type="molecule type" value="Genomic_DNA"/>
</dbReference>
<organism evidence="2 4">
    <name type="scientific">Campylobacter hyointestinalis subsp. hyointestinalis</name>
    <dbReference type="NCBI Taxonomy" id="91352"/>
    <lineage>
        <taxon>Bacteria</taxon>
        <taxon>Pseudomonadati</taxon>
        <taxon>Campylobacterota</taxon>
        <taxon>Epsilonproteobacteria</taxon>
        <taxon>Campylobacterales</taxon>
        <taxon>Campylobacteraceae</taxon>
        <taxon>Campylobacter</taxon>
    </lineage>
</organism>
<dbReference type="Proteomes" id="UP000052237">
    <property type="component" value="Unassembled WGS sequence"/>
</dbReference>
<dbReference type="InterPro" id="IPR003735">
    <property type="entry name" value="Metal_Tscrpt_repr"/>
</dbReference>